<dbReference type="GO" id="GO:0019843">
    <property type="term" value="F:rRNA binding"/>
    <property type="evidence" value="ECO:0007669"/>
    <property type="project" value="TreeGrafter"/>
</dbReference>
<comment type="caution">
    <text evidence="5">The sequence shown here is derived from an EMBL/GenBank/DDBJ whole genome shotgun (WGS) entry which is preliminary data.</text>
</comment>
<protein>
    <recommendedName>
        <fullName evidence="4">RRM domain-containing protein</fullName>
    </recommendedName>
</protein>
<reference evidence="5" key="1">
    <citation type="journal article" date="2020" name="bioRxiv">
        <title>Whole genome comparisons of ergot fungi reveals the divergence and evolution of species within the genus Claviceps are the result of varying mechanisms driving genome evolution and host range expansion.</title>
        <authorList>
            <person name="Wyka S.A."/>
            <person name="Mondo S.J."/>
            <person name="Liu M."/>
            <person name="Dettman J."/>
            <person name="Nalam V."/>
            <person name="Broders K.D."/>
        </authorList>
    </citation>
    <scope>NUCLEOTIDE SEQUENCE</scope>
    <source>
        <strain evidence="5">CCC 489</strain>
    </source>
</reference>
<gene>
    <name evidence="5" type="ORF">E4U42_001103</name>
</gene>
<organism evidence="5 6">
    <name type="scientific">Claviceps africana</name>
    <dbReference type="NCBI Taxonomy" id="83212"/>
    <lineage>
        <taxon>Eukaryota</taxon>
        <taxon>Fungi</taxon>
        <taxon>Dikarya</taxon>
        <taxon>Ascomycota</taxon>
        <taxon>Pezizomycotina</taxon>
        <taxon>Sordariomycetes</taxon>
        <taxon>Hypocreomycetidae</taxon>
        <taxon>Hypocreales</taxon>
        <taxon>Clavicipitaceae</taxon>
        <taxon>Claviceps</taxon>
    </lineage>
</organism>
<evidence type="ECO:0000259" key="4">
    <source>
        <dbReference type="PROSITE" id="PS50102"/>
    </source>
</evidence>
<feature type="region of interest" description="Disordered" evidence="3">
    <location>
        <begin position="1"/>
        <end position="142"/>
    </location>
</feature>
<evidence type="ECO:0000313" key="5">
    <source>
        <dbReference type="EMBL" id="KAG5928219.1"/>
    </source>
</evidence>
<dbReference type="OrthoDB" id="167718at2759"/>
<sequence>MKSKRAREAATETAEDVLLLDGDALAEDKKKKKRKRGDDEPGEQAKTKKAKKKDKKGDVKETRREKKDKRKNLQDLPEEDASEEKQDGGAAAPEAEDTKKTTREETAPEEPPEQTDKKPRRKKKKTSAPETEGGAGADDDAGKKDRHIVFVGNLPFSATAASIKAHFASLKPISVRCLTNKGDAKPCKGIAFVEFANVWSMRTCLDKFHHSLFEDGVSAARKINVELTAGGGGSTQFRKDKIRDKNIKLDENRAKRIDKEKSAKQDGGKEAERGTEDDPINVHYTIAIGYRYPEYSPRDPTGYGTRPVIPHPITISVHPTRDLHAAFAPRKHETCQMNEPNRRHRQQRGAQTTSSRQVSKTGQP</sequence>
<dbReference type="SUPFAM" id="SSF54928">
    <property type="entry name" value="RNA-binding domain, RBD"/>
    <property type="match status" value="1"/>
</dbReference>
<dbReference type="EMBL" id="SRPY01000131">
    <property type="protein sequence ID" value="KAG5928219.1"/>
    <property type="molecule type" value="Genomic_DNA"/>
</dbReference>
<feature type="compositionally biased region" description="Basic and acidic residues" evidence="3">
    <location>
        <begin position="253"/>
        <end position="276"/>
    </location>
</feature>
<evidence type="ECO:0000313" key="6">
    <source>
        <dbReference type="Proteomes" id="UP000811619"/>
    </source>
</evidence>
<dbReference type="PANTHER" id="PTHR23236">
    <property type="entry name" value="EUKARYOTIC TRANSLATION INITIATION FACTOR 4B/4H"/>
    <property type="match status" value="1"/>
</dbReference>
<proteinExistence type="predicted"/>
<evidence type="ECO:0000256" key="3">
    <source>
        <dbReference type="SAM" id="MobiDB-lite"/>
    </source>
</evidence>
<feature type="region of interest" description="Disordered" evidence="3">
    <location>
        <begin position="332"/>
        <end position="364"/>
    </location>
</feature>
<dbReference type="InterPro" id="IPR000504">
    <property type="entry name" value="RRM_dom"/>
</dbReference>
<feature type="compositionally biased region" description="Polar residues" evidence="3">
    <location>
        <begin position="348"/>
        <end position="364"/>
    </location>
</feature>
<dbReference type="AlphaFoldDB" id="A0A8K0NI72"/>
<dbReference type="SMART" id="SM00360">
    <property type="entry name" value="RRM"/>
    <property type="match status" value="1"/>
</dbReference>
<feature type="compositionally biased region" description="Basic and acidic residues" evidence="3">
    <location>
        <begin position="96"/>
        <end position="106"/>
    </location>
</feature>
<keyword evidence="1 2" id="KW-0694">RNA-binding</keyword>
<dbReference type="GO" id="GO:0005730">
    <property type="term" value="C:nucleolus"/>
    <property type="evidence" value="ECO:0007669"/>
    <property type="project" value="TreeGrafter"/>
</dbReference>
<evidence type="ECO:0000256" key="1">
    <source>
        <dbReference type="ARBA" id="ARBA00022884"/>
    </source>
</evidence>
<dbReference type="InterPro" id="IPR034228">
    <property type="entry name" value="Nop6_RRM"/>
</dbReference>
<feature type="compositionally biased region" description="Basic and acidic residues" evidence="3">
    <location>
        <begin position="36"/>
        <end position="46"/>
    </location>
</feature>
<keyword evidence="6" id="KW-1185">Reference proteome</keyword>
<dbReference type="Gene3D" id="3.30.70.330">
    <property type="match status" value="1"/>
</dbReference>
<dbReference type="PROSITE" id="PS50102">
    <property type="entry name" value="RRM"/>
    <property type="match status" value="1"/>
</dbReference>
<dbReference type="Pfam" id="PF00076">
    <property type="entry name" value="RRM_1"/>
    <property type="match status" value="1"/>
</dbReference>
<name>A0A8K0NI72_9HYPO</name>
<feature type="compositionally biased region" description="Basic and acidic residues" evidence="3">
    <location>
        <begin position="55"/>
        <end position="65"/>
    </location>
</feature>
<dbReference type="GO" id="GO:0042274">
    <property type="term" value="P:ribosomal small subunit biogenesis"/>
    <property type="evidence" value="ECO:0007669"/>
    <property type="project" value="TreeGrafter"/>
</dbReference>
<dbReference type="CDD" id="cd12400">
    <property type="entry name" value="RRM_Nop6"/>
    <property type="match status" value="1"/>
</dbReference>
<feature type="compositionally biased region" description="Basic and acidic residues" evidence="3">
    <location>
        <begin position="1"/>
        <end position="10"/>
    </location>
</feature>
<dbReference type="PANTHER" id="PTHR23236:SF51">
    <property type="entry name" value="NUCLEOLAR PROTEIN 6"/>
    <property type="match status" value="1"/>
</dbReference>
<accession>A0A8K0NI72</accession>
<feature type="domain" description="RRM" evidence="4">
    <location>
        <begin position="147"/>
        <end position="230"/>
    </location>
</feature>
<dbReference type="FunFam" id="3.30.70.330:FF:000376">
    <property type="entry name" value="Putative RNA binding protein"/>
    <property type="match status" value="1"/>
</dbReference>
<dbReference type="Proteomes" id="UP000811619">
    <property type="component" value="Unassembled WGS sequence"/>
</dbReference>
<dbReference type="InterPro" id="IPR035979">
    <property type="entry name" value="RBD_domain_sf"/>
</dbReference>
<evidence type="ECO:0000256" key="2">
    <source>
        <dbReference type="PROSITE-ProRule" id="PRU00176"/>
    </source>
</evidence>
<feature type="region of interest" description="Disordered" evidence="3">
    <location>
        <begin position="253"/>
        <end position="278"/>
    </location>
</feature>
<dbReference type="InterPro" id="IPR012677">
    <property type="entry name" value="Nucleotide-bd_a/b_plait_sf"/>
</dbReference>